<evidence type="ECO:0000313" key="8">
    <source>
        <dbReference type="EMBL" id="AKK03616.1"/>
    </source>
</evidence>
<name>A0A0G3GR32_9CORY</name>
<evidence type="ECO:0000256" key="4">
    <source>
        <dbReference type="ARBA" id="ARBA00022989"/>
    </source>
</evidence>
<organism evidence="8 9">
    <name type="scientific">Corynebacterium epidermidicanis</name>
    <dbReference type="NCBI Taxonomy" id="1050174"/>
    <lineage>
        <taxon>Bacteria</taxon>
        <taxon>Bacillati</taxon>
        <taxon>Actinomycetota</taxon>
        <taxon>Actinomycetes</taxon>
        <taxon>Mycobacteriales</taxon>
        <taxon>Corynebacteriaceae</taxon>
        <taxon>Corynebacterium</taxon>
    </lineage>
</organism>
<evidence type="ECO:0000256" key="6">
    <source>
        <dbReference type="SAM" id="Phobius"/>
    </source>
</evidence>
<dbReference type="Pfam" id="PF02683">
    <property type="entry name" value="DsbD_TM"/>
    <property type="match status" value="1"/>
</dbReference>
<proteinExistence type="inferred from homology"/>
<keyword evidence="9" id="KW-1185">Reference proteome</keyword>
<dbReference type="InterPro" id="IPR051790">
    <property type="entry name" value="Cytochrome_c-biogenesis_DsbD"/>
</dbReference>
<reference evidence="8 9" key="1">
    <citation type="submission" date="2015-05" db="EMBL/GenBank/DDBJ databases">
        <title>Complete genome sequence of Corynebacterium epidermidicanis DSM 45586, isolated from the skin of a dog suffering from pruritus.</title>
        <authorList>
            <person name="Ruckert C."/>
            <person name="Albersmeier A."/>
            <person name="Winkler A."/>
            <person name="Tauch A."/>
        </authorList>
    </citation>
    <scope>NUCLEOTIDE SEQUENCE [LARGE SCALE GENOMIC DNA]</scope>
    <source>
        <strain evidence="8 9">DSM 45586</strain>
    </source>
</reference>
<keyword evidence="3 6" id="KW-0812">Transmembrane</keyword>
<gene>
    <name evidence="8" type="ORF">CEPID_08850</name>
</gene>
<accession>A0A0G3GR32</accession>
<dbReference type="PATRIC" id="fig|1050174.4.peg.1781"/>
<dbReference type="RefSeq" id="WP_047240618.1">
    <property type="nucleotide sequence ID" value="NZ_CP011541.1"/>
</dbReference>
<evidence type="ECO:0000256" key="1">
    <source>
        <dbReference type="ARBA" id="ARBA00004141"/>
    </source>
</evidence>
<keyword evidence="4 6" id="KW-1133">Transmembrane helix</keyword>
<dbReference type="EC" id="1.8.1.8" evidence="8"/>
<protein>
    <submittedName>
        <fullName evidence="8">Cytochrome c biogenesis protein</fullName>
        <ecNumber evidence="8">1.8.1.8</ecNumber>
    </submittedName>
</protein>
<evidence type="ECO:0000256" key="3">
    <source>
        <dbReference type="ARBA" id="ARBA00022692"/>
    </source>
</evidence>
<dbReference type="OrthoDB" id="4332145at2"/>
<dbReference type="InterPro" id="IPR003834">
    <property type="entry name" value="Cyt_c_assmbl_TM_dom"/>
</dbReference>
<dbReference type="PANTHER" id="PTHR31272:SF4">
    <property type="entry name" value="CYTOCHROME C-TYPE BIOGENESIS PROTEIN HI_1454-RELATED"/>
    <property type="match status" value="1"/>
</dbReference>
<evidence type="ECO:0000313" key="9">
    <source>
        <dbReference type="Proteomes" id="UP000035368"/>
    </source>
</evidence>
<dbReference type="KEGG" id="cei:CEPID_08850"/>
<feature type="transmembrane region" description="Helical" evidence="6">
    <location>
        <begin position="76"/>
        <end position="99"/>
    </location>
</feature>
<dbReference type="PANTHER" id="PTHR31272">
    <property type="entry name" value="CYTOCHROME C-TYPE BIOGENESIS PROTEIN HI_1454-RELATED"/>
    <property type="match status" value="1"/>
</dbReference>
<feature type="transmembrane region" description="Helical" evidence="6">
    <location>
        <begin position="6"/>
        <end position="34"/>
    </location>
</feature>
<dbReference type="AlphaFoldDB" id="A0A0G3GR32"/>
<keyword evidence="5 6" id="KW-0472">Membrane</keyword>
<sequence length="276" mass="28962">MVSVGIFGAFLGGVLSLLSPCSALLLPAFFAYAFQSARQLLLRTSVFFAGLSLVLVPIGMGLGWAGSLLAGQRSTLITAGGWLVIALGVLTFFGGGFRIPFLSSLNSRVSGVSWLSVFLLGAVYGFAGFCAGPLLGAVLTTATVTGSAIIGALVMLSYAFGMALPLFLLAWLWDSRRLGSVTWLRGRVFHFGPLRLHTTSAIAGALFVLIGWMFLATHGTSGLPSLVSVDQQLCAQAAVLGFVRGKELLLAIVTLAILLVMAMSALIRSTRERDEA</sequence>
<dbReference type="EMBL" id="CP011541">
    <property type="protein sequence ID" value="AKK03616.1"/>
    <property type="molecule type" value="Genomic_DNA"/>
</dbReference>
<evidence type="ECO:0000259" key="7">
    <source>
        <dbReference type="Pfam" id="PF02683"/>
    </source>
</evidence>
<dbReference type="STRING" id="1050174.CEPID_08850"/>
<feature type="transmembrane region" description="Helical" evidence="6">
    <location>
        <begin position="248"/>
        <end position="267"/>
    </location>
</feature>
<dbReference type="GO" id="GO:0016020">
    <property type="term" value="C:membrane"/>
    <property type="evidence" value="ECO:0007669"/>
    <property type="project" value="UniProtKB-SubCell"/>
</dbReference>
<comment type="subcellular location">
    <subcellularLocation>
        <location evidence="1">Membrane</location>
        <topology evidence="1">Multi-pass membrane protein</topology>
    </subcellularLocation>
</comment>
<feature type="domain" description="Cytochrome C biogenesis protein transmembrane" evidence="7">
    <location>
        <begin position="6"/>
        <end position="175"/>
    </location>
</feature>
<feature type="transmembrane region" description="Helical" evidence="6">
    <location>
        <begin position="46"/>
        <end position="70"/>
    </location>
</feature>
<dbReference type="Proteomes" id="UP000035368">
    <property type="component" value="Chromosome"/>
</dbReference>
<feature type="transmembrane region" description="Helical" evidence="6">
    <location>
        <begin position="148"/>
        <end position="173"/>
    </location>
</feature>
<keyword evidence="8" id="KW-0560">Oxidoreductase</keyword>
<comment type="similarity">
    <text evidence="2">Belongs to the DsbD family.</text>
</comment>
<dbReference type="GO" id="GO:0017004">
    <property type="term" value="P:cytochrome complex assembly"/>
    <property type="evidence" value="ECO:0007669"/>
    <property type="project" value="InterPro"/>
</dbReference>
<evidence type="ECO:0000256" key="5">
    <source>
        <dbReference type="ARBA" id="ARBA00023136"/>
    </source>
</evidence>
<dbReference type="GO" id="GO:0047134">
    <property type="term" value="F:protein-disulfide reductase [NAD(P)H] activity"/>
    <property type="evidence" value="ECO:0007669"/>
    <property type="project" value="UniProtKB-EC"/>
</dbReference>
<feature type="transmembrane region" description="Helical" evidence="6">
    <location>
        <begin position="111"/>
        <end position="136"/>
    </location>
</feature>
<feature type="transmembrane region" description="Helical" evidence="6">
    <location>
        <begin position="194"/>
        <end position="215"/>
    </location>
</feature>
<evidence type="ECO:0000256" key="2">
    <source>
        <dbReference type="ARBA" id="ARBA00006143"/>
    </source>
</evidence>